<sequence length="907" mass="101070">MSGILIGSVLFLMFILPILFPGKIAQEVKSFANKKLKGELNFKEANLSFFSHFPSLTLTLTDFSLNGSAPYQNQNLVKAQDVSFGVNLKSLLFDNAIKIDEIYVSDAEMNVLVNEKGQANYNVYVSEKSTNDEKSGETSLRLDRIQIENTHLTYNDKSANVFINAKGFNYLGKGDFDKAIFDLETEAKIESFDFSFGGEEYLKNKKVNAELITLVNTNSLAFVFQQNNLVINQLPIDFIGKLNFLKSGYNLDFNIESNNSNLHDFFTALPPQYVKWLEKTEIQGKTDLLLTLKGIYNVEENKKPDLAFAMNIREGLVNYNKTQNPASNLTLKLDTKLPSLDVSQLSVKITPLTFNMGKDYFKGEIETVGLTSPNIKAKIESNLDLKKLHQALGIQNMDFSGKLIADVDVNGVYDKNKRLFPITKGNILLQKGGLKTQWYPNPISNIDLTANVSNSSGQYKDLNVKITPASFDFEGKKMYINASLENFDDILYDIKAKGEIDLGRIYKVFSQKDLDIEGFVKADLSLKGKQSDATNGNYNRLQNSGTLFLQNISTTSAYLSKPFVIKEGLFAFNQNNMSFKNFLATYGQSDFKMNGQMQNVINFVMSDKAILKGEFKVESNFINVDEFMSGVDVSSGAQESQSNTVTSNGVVVVPTNFNLSLLTNINKVNFDGLNLTNLSSYLKMDKGELQLKNTGFNLIGCLTKMNASYKNIGTQKALFDYKIVAKDFDVKKAYNEVKMFRDMVPAAESAEGIVSLDYKVGGYLDQNMKPVYPSLKGGGVLSVKKIKMKGFKLFNAVSKTTEHEGLKNPDLSEIDIKTAVKNNIMTIDQFKFKVAGFRPRIAGQASLDGKLNLKMRLGLPPLGIIGIPLKITGTQDKPIVKIGKKSDDLEETEYDESTNDTIKKANP</sequence>
<feature type="domain" description="AsmA" evidence="2">
    <location>
        <begin position="11"/>
        <end position="169"/>
    </location>
</feature>
<reference evidence="4" key="1">
    <citation type="submission" date="2016-11" db="EMBL/GenBank/DDBJ databases">
        <authorList>
            <person name="Varghese N."/>
            <person name="Submissions S."/>
        </authorList>
    </citation>
    <scope>NUCLEOTIDE SEQUENCE [LARGE SCALE GENOMIC DNA]</scope>
    <source>
        <strain evidence="4">DSM 18829</strain>
    </source>
</reference>
<dbReference type="GO" id="GO:0005886">
    <property type="term" value="C:plasma membrane"/>
    <property type="evidence" value="ECO:0007669"/>
    <property type="project" value="TreeGrafter"/>
</dbReference>
<feature type="region of interest" description="Disordered" evidence="1">
    <location>
        <begin position="882"/>
        <end position="907"/>
    </location>
</feature>
<organism evidence="3 4">
    <name type="scientific">Flavobacterium terrae</name>
    <dbReference type="NCBI Taxonomy" id="415425"/>
    <lineage>
        <taxon>Bacteria</taxon>
        <taxon>Pseudomonadati</taxon>
        <taxon>Bacteroidota</taxon>
        <taxon>Flavobacteriia</taxon>
        <taxon>Flavobacteriales</taxon>
        <taxon>Flavobacteriaceae</taxon>
        <taxon>Flavobacterium</taxon>
    </lineage>
</organism>
<dbReference type="STRING" id="415425.SAMN05444363_0814"/>
<protein>
    <submittedName>
        <fullName evidence="3">AsmA protein</fullName>
    </submittedName>
</protein>
<accession>A0A1M6BKC8</accession>
<evidence type="ECO:0000313" key="4">
    <source>
        <dbReference type="Proteomes" id="UP000184488"/>
    </source>
</evidence>
<evidence type="ECO:0000313" key="3">
    <source>
        <dbReference type="EMBL" id="SHI49179.1"/>
    </source>
</evidence>
<feature type="compositionally biased region" description="Acidic residues" evidence="1">
    <location>
        <begin position="888"/>
        <end position="898"/>
    </location>
</feature>
<dbReference type="PANTHER" id="PTHR30441">
    <property type="entry name" value="DUF748 DOMAIN-CONTAINING PROTEIN"/>
    <property type="match status" value="1"/>
</dbReference>
<dbReference type="PANTHER" id="PTHR30441:SF8">
    <property type="entry name" value="DUF748 DOMAIN-CONTAINING PROTEIN"/>
    <property type="match status" value="1"/>
</dbReference>
<keyword evidence="4" id="KW-1185">Reference proteome</keyword>
<evidence type="ECO:0000256" key="1">
    <source>
        <dbReference type="SAM" id="MobiDB-lite"/>
    </source>
</evidence>
<evidence type="ECO:0000259" key="2">
    <source>
        <dbReference type="Pfam" id="PF05170"/>
    </source>
</evidence>
<name>A0A1M6BKC8_9FLAO</name>
<dbReference type="AlphaFoldDB" id="A0A1M6BKC8"/>
<gene>
    <name evidence="3" type="ORF">SAMN05444363_0814</name>
</gene>
<dbReference type="GO" id="GO:0090313">
    <property type="term" value="P:regulation of protein targeting to membrane"/>
    <property type="evidence" value="ECO:0007669"/>
    <property type="project" value="TreeGrafter"/>
</dbReference>
<dbReference type="InterPro" id="IPR007844">
    <property type="entry name" value="AsmA"/>
</dbReference>
<dbReference type="Pfam" id="PF05170">
    <property type="entry name" value="AsmA"/>
    <property type="match status" value="1"/>
</dbReference>
<dbReference type="InterPro" id="IPR052894">
    <property type="entry name" value="AsmA-related"/>
</dbReference>
<dbReference type="RefSeq" id="WP_234972514.1">
    <property type="nucleotide sequence ID" value="NZ_FQZI01000001.1"/>
</dbReference>
<proteinExistence type="predicted"/>
<dbReference type="Proteomes" id="UP000184488">
    <property type="component" value="Unassembled WGS sequence"/>
</dbReference>
<dbReference type="EMBL" id="FQZI01000001">
    <property type="protein sequence ID" value="SHI49179.1"/>
    <property type="molecule type" value="Genomic_DNA"/>
</dbReference>